<protein>
    <recommendedName>
        <fullName evidence="4">C2H2-type domain-containing protein</fullName>
    </recommendedName>
</protein>
<reference evidence="5" key="1">
    <citation type="journal article" date="2022" name="Front. Genet.">
        <title>Chromosome-Scale Assembly of the Dendrobium nobile Genome Provides Insights Into the Molecular Mechanism of the Biosynthesis of the Medicinal Active Ingredient of Dendrobium.</title>
        <authorList>
            <person name="Xu Q."/>
            <person name="Niu S.-C."/>
            <person name="Li K.-L."/>
            <person name="Zheng P.-J."/>
            <person name="Zhang X.-J."/>
            <person name="Jia Y."/>
            <person name="Liu Y."/>
            <person name="Niu Y.-X."/>
            <person name="Yu L.-H."/>
            <person name="Chen D.-F."/>
            <person name="Zhang G.-Q."/>
        </authorList>
    </citation>
    <scope>NUCLEOTIDE SEQUENCE</scope>
    <source>
        <tissue evidence="5">Leaf</tissue>
    </source>
</reference>
<evidence type="ECO:0000313" key="6">
    <source>
        <dbReference type="Proteomes" id="UP000829196"/>
    </source>
</evidence>
<dbReference type="SUPFAM" id="SSF56399">
    <property type="entry name" value="ADP-ribosylation"/>
    <property type="match status" value="1"/>
</dbReference>
<dbReference type="PANTHER" id="PTHR31681:SF12">
    <property type="entry name" value="C2H2-LIKE ZINC FINGER PROTEIN"/>
    <property type="match status" value="1"/>
</dbReference>
<comment type="caution">
    <text evidence="5">The sequence shown here is derived from an EMBL/GenBank/DDBJ whole genome shotgun (WGS) entry which is preliminary data.</text>
</comment>
<proteinExistence type="predicted"/>
<dbReference type="PROSITE" id="PS00028">
    <property type="entry name" value="ZINC_FINGER_C2H2_1"/>
    <property type="match status" value="1"/>
</dbReference>
<evidence type="ECO:0000256" key="2">
    <source>
        <dbReference type="SAM" id="MobiDB-lite"/>
    </source>
</evidence>
<sequence length="435" mass="46514">MLKQEKLKSTAHLFHLLLSLLLMALTSFLSSADTGHHHRKQKKKQQRPPPPPPPSSLTLSWDHFRSLLNCKSTSGPTKVHDPSSAAAAGKQQRLGLRFGSSGCALGDVVHGSVRVVHRSDTDQYNSSGGDSGHRSSSYVAGDTGPQNRRRRQHAAAPARGGVQLMRLSGCYECRAVDAEPACRRCPRSRTLCACPQCGEVFNKIDSLELHQSLRHAVSELGPEDSGRHIVEIIFKSSWQKNHRTICQIDRILKVHNSPRTIARFEDYRAAVKSLATAAAASRRNPRCAADGNELLRFHSVSISCHLGAVGSTALCFSTGGGGGGTCCVCDVIRHGFRRPSHPFGVRTTASSGLADDDFDSGGGGGGSGTRAMLVCRVIAGRVWFTGDGDEGGGGGCGGLGGYDSVAEEGTNLEELFVANPRAILPCFVVIYRVHD</sequence>
<feature type="chain" id="PRO_5035814801" description="C2H2-type domain-containing protein" evidence="3">
    <location>
        <begin position="32"/>
        <end position="435"/>
    </location>
</feature>
<organism evidence="5 6">
    <name type="scientific">Dendrobium nobile</name>
    <name type="common">Orchid</name>
    <dbReference type="NCBI Taxonomy" id="94219"/>
    <lineage>
        <taxon>Eukaryota</taxon>
        <taxon>Viridiplantae</taxon>
        <taxon>Streptophyta</taxon>
        <taxon>Embryophyta</taxon>
        <taxon>Tracheophyta</taxon>
        <taxon>Spermatophyta</taxon>
        <taxon>Magnoliopsida</taxon>
        <taxon>Liliopsida</taxon>
        <taxon>Asparagales</taxon>
        <taxon>Orchidaceae</taxon>
        <taxon>Epidendroideae</taxon>
        <taxon>Malaxideae</taxon>
        <taxon>Dendrobiinae</taxon>
        <taxon>Dendrobium</taxon>
    </lineage>
</organism>
<keyword evidence="1" id="KW-0863">Zinc-finger</keyword>
<evidence type="ECO:0000313" key="5">
    <source>
        <dbReference type="EMBL" id="KAI0488164.1"/>
    </source>
</evidence>
<keyword evidence="1" id="KW-0479">Metal-binding</keyword>
<feature type="region of interest" description="Disordered" evidence="2">
    <location>
        <begin position="33"/>
        <end position="57"/>
    </location>
</feature>
<dbReference type="PROSITE" id="PS50157">
    <property type="entry name" value="ZINC_FINGER_C2H2_2"/>
    <property type="match status" value="1"/>
</dbReference>
<dbReference type="EMBL" id="JAGYWB010000019">
    <property type="protein sequence ID" value="KAI0488164.1"/>
    <property type="molecule type" value="Genomic_DNA"/>
</dbReference>
<dbReference type="GO" id="GO:0008270">
    <property type="term" value="F:zinc ion binding"/>
    <property type="evidence" value="ECO:0007669"/>
    <property type="project" value="UniProtKB-KW"/>
</dbReference>
<dbReference type="InterPro" id="IPR013087">
    <property type="entry name" value="Znf_C2H2_type"/>
</dbReference>
<evidence type="ECO:0000259" key="4">
    <source>
        <dbReference type="PROSITE" id="PS50157"/>
    </source>
</evidence>
<dbReference type="OrthoDB" id="9514740at2759"/>
<dbReference type="PANTHER" id="PTHR31681">
    <property type="entry name" value="C2H2-LIKE ZINC FINGER PROTEIN"/>
    <property type="match status" value="1"/>
</dbReference>
<dbReference type="Proteomes" id="UP000829196">
    <property type="component" value="Unassembled WGS sequence"/>
</dbReference>
<keyword evidence="3" id="KW-0732">Signal</keyword>
<dbReference type="AlphaFoldDB" id="A0A8T3A0W1"/>
<accession>A0A8T3A0W1</accession>
<evidence type="ECO:0000256" key="3">
    <source>
        <dbReference type="SAM" id="SignalP"/>
    </source>
</evidence>
<keyword evidence="6" id="KW-1185">Reference proteome</keyword>
<dbReference type="Gene3D" id="3.90.228.10">
    <property type="match status" value="1"/>
</dbReference>
<feature type="signal peptide" evidence="3">
    <location>
        <begin position="1"/>
        <end position="31"/>
    </location>
</feature>
<evidence type="ECO:0000256" key="1">
    <source>
        <dbReference type="PROSITE-ProRule" id="PRU00042"/>
    </source>
</evidence>
<name>A0A8T3A0W1_DENNO</name>
<feature type="compositionally biased region" description="Basic residues" evidence="2">
    <location>
        <begin position="36"/>
        <end position="46"/>
    </location>
</feature>
<feature type="region of interest" description="Disordered" evidence="2">
    <location>
        <begin position="120"/>
        <end position="158"/>
    </location>
</feature>
<gene>
    <name evidence="5" type="ORF">KFK09_027991</name>
</gene>
<keyword evidence="1" id="KW-0862">Zinc</keyword>
<feature type="domain" description="C2H2-type" evidence="4">
    <location>
        <begin position="192"/>
        <end position="220"/>
    </location>
</feature>